<accession>A0A0E9N3A0</accession>
<protein>
    <submittedName>
        <fullName evidence="7">Putative RND-type efflux pump membrane fusion protein</fullName>
    </submittedName>
</protein>
<keyword evidence="3" id="KW-0175">Coiled coil</keyword>
<dbReference type="FunFam" id="2.40.30.170:FF:000010">
    <property type="entry name" value="Efflux RND transporter periplasmic adaptor subunit"/>
    <property type="match status" value="1"/>
</dbReference>
<dbReference type="Pfam" id="PF25954">
    <property type="entry name" value="Beta-barrel_RND_2"/>
    <property type="match status" value="1"/>
</dbReference>
<dbReference type="OrthoDB" id="9806939at2"/>
<dbReference type="Pfam" id="PF25967">
    <property type="entry name" value="RND-MFP_C"/>
    <property type="match status" value="1"/>
</dbReference>
<dbReference type="SUPFAM" id="SSF111369">
    <property type="entry name" value="HlyD-like secretion proteins"/>
    <property type="match status" value="1"/>
</dbReference>
<dbReference type="InterPro" id="IPR058647">
    <property type="entry name" value="BSH_CzcB-like"/>
</dbReference>
<dbReference type="Gene3D" id="2.40.30.170">
    <property type="match status" value="1"/>
</dbReference>
<dbReference type="GO" id="GO:0022857">
    <property type="term" value="F:transmembrane transporter activity"/>
    <property type="evidence" value="ECO:0007669"/>
    <property type="project" value="InterPro"/>
</dbReference>
<comment type="similarity">
    <text evidence="1">Belongs to the membrane fusion protein (MFP) (TC 8.A.1) family.</text>
</comment>
<evidence type="ECO:0000256" key="2">
    <source>
        <dbReference type="ARBA" id="ARBA00022448"/>
    </source>
</evidence>
<dbReference type="GO" id="GO:0015679">
    <property type="term" value="P:plasma membrane copper ion transport"/>
    <property type="evidence" value="ECO:0007669"/>
    <property type="project" value="TreeGrafter"/>
</dbReference>
<reference evidence="7 8" key="1">
    <citation type="submission" date="2015-04" db="EMBL/GenBank/DDBJ databases">
        <title>Whole genome shotgun sequence of Flavihumibacter petaseus NBRC 106054.</title>
        <authorList>
            <person name="Miyazawa S."/>
            <person name="Hosoyama A."/>
            <person name="Hashimoto M."/>
            <person name="Noguchi M."/>
            <person name="Tsuchikane K."/>
            <person name="Ohji S."/>
            <person name="Yamazoe A."/>
            <person name="Ichikawa N."/>
            <person name="Kimura A."/>
            <person name="Fujita N."/>
        </authorList>
    </citation>
    <scope>NUCLEOTIDE SEQUENCE [LARGE SCALE GENOMIC DNA]</scope>
    <source>
        <strain evidence="7 8">NBRC 106054</strain>
    </source>
</reference>
<sequence length="367" mass="41141">MHYTITTRATLTILVAAMMLFLLAGCKSRKMEETAVAFSMSDTMYRQCAFINAELQQVKNEIRLFGKIATDNNKTAQVYSVLSGVVKSINVGLGDRVSQGQLLAVLQSSEVATFQQEKLDAANDLVIAEKNLRVQQDLFSGKLNSEKDVAAAETELQKAKARLNRINEIYKIYRLKAGSIFDVVAPISGFVVTKNININELLRSDENEPLFSIAEMNEIWAVANVNEADIPRIKENYDVLVNTVAFPDLNYQGKVEKIYSLIDPATKAMKIRVRIPNHDFKLKPDMNCTVNVRYAEPEKKVAVPTSAIIFDKSKYWVMIFKDRQNIETRQVELHSQLNDVTYISSGLAAGETVISKNGLLIYDAIND</sequence>
<dbReference type="NCBIfam" id="TIGR01730">
    <property type="entry name" value="RND_mfp"/>
    <property type="match status" value="1"/>
</dbReference>
<feature type="domain" description="CzcB-like barrel-sandwich hybrid" evidence="6">
    <location>
        <begin position="74"/>
        <end position="214"/>
    </location>
</feature>
<feature type="domain" description="CusB-like beta-barrel" evidence="4">
    <location>
        <begin position="219"/>
        <end position="293"/>
    </location>
</feature>
<feature type="domain" description="Multidrug resistance protein MdtA-like C-terminal permuted SH3" evidence="5">
    <location>
        <begin position="301"/>
        <end position="354"/>
    </location>
</feature>
<keyword evidence="8" id="KW-1185">Reference proteome</keyword>
<evidence type="ECO:0000256" key="3">
    <source>
        <dbReference type="SAM" id="Coils"/>
    </source>
</evidence>
<evidence type="ECO:0000313" key="8">
    <source>
        <dbReference type="Proteomes" id="UP000033121"/>
    </source>
</evidence>
<dbReference type="InterPro" id="IPR058792">
    <property type="entry name" value="Beta-barrel_RND_2"/>
</dbReference>
<dbReference type="InterPro" id="IPR051909">
    <property type="entry name" value="MFP_Cation_Efflux"/>
</dbReference>
<evidence type="ECO:0000313" key="7">
    <source>
        <dbReference type="EMBL" id="GAO43835.1"/>
    </source>
</evidence>
<keyword evidence="2" id="KW-0813">Transport</keyword>
<evidence type="ECO:0000259" key="5">
    <source>
        <dbReference type="Pfam" id="PF25967"/>
    </source>
</evidence>
<dbReference type="PANTHER" id="PTHR30097">
    <property type="entry name" value="CATION EFFLUX SYSTEM PROTEIN CUSB"/>
    <property type="match status" value="1"/>
</dbReference>
<evidence type="ECO:0000259" key="6">
    <source>
        <dbReference type="Pfam" id="PF25973"/>
    </source>
</evidence>
<dbReference type="AlphaFoldDB" id="A0A0E9N3A0"/>
<dbReference type="GO" id="GO:0060003">
    <property type="term" value="P:copper ion export"/>
    <property type="evidence" value="ECO:0007669"/>
    <property type="project" value="TreeGrafter"/>
</dbReference>
<dbReference type="GO" id="GO:0016020">
    <property type="term" value="C:membrane"/>
    <property type="evidence" value="ECO:0007669"/>
    <property type="project" value="InterPro"/>
</dbReference>
<dbReference type="STRING" id="1220578.FPE01S_02_09410"/>
<dbReference type="Proteomes" id="UP000033121">
    <property type="component" value="Unassembled WGS sequence"/>
</dbReference>
<dbReference type="EMBL" id="BBWV01000002">
    <property type="protein sequence ID" value="GAO43835.1"/>
    <property type="molecule type" value="Genomic_DNA"/>
</dbReference>
<dbReference type="RefSeq" id="WP_083990262.1">
    <property type="nucleotide sequence ID" value="NZ_BBWV01000002.1"/>
</dbReference>
<dbReference type="Pfam" id="PF25973">
    <property type="entry name" value="BSH_CzcB"/>
    <property type="match status" value="1"/>
</dbReference>
<evidence type="ECO:0000259" key="4">
    <source>
        <dbReference type="Pfam" id="PF25954"/>
    </source>
</evidence>
<proteinExistence type="inferred from homology"/>
<organism evidence="7 8">
    <name type="scientific">Flavihumibacter petaseus NBRC 106054</name>
    <dbReference type="NCBI Taxonomy" id="1220578"/>
    <lineage>
        <taxon>Bacteria</taxon>
        <taxon>Pseudomonadati</taxon>
        <taxon>Bacteroidota</taxon>
        <taxon>Chitinophagia</taxon>
        <taxon>Chitinophagales</taxon>
        <taxon>Chitinophagaceae</taxon>
        <taxon>Flavihumibacter</taxon>
    </lineage>
</organism>
<evidence type="ECO:0000256" key="1">
    <source>
        <dbReference type="ARBA" id="ARBA00009477"/>
    </source>
</evidence>
<dbReference type="InterPro" id="IPR058627">
    <property type="entry name" value="MdtA-like_C"/>
</dbReference>
<dbReference type="Gene3D" id="2.40.420.20">
    <property type="match status" value="1"/>
</dbReference>
<dbReference type="PANTHER" id="PTHR30097:SF4">
    <property type="entry name" value="SLR6042 PROTEIN"/>
    <property type="match status" value="1"/>
</dbReference>
<dbReference type="InterPro" id="IPR006143">
    <property type="entry name" value="RND_pump_MFP"/>
</dbReference>
<name>A0A0E9N3A0_9BACT</name>
<comment type="caution">
    <text evidence="7">The sequence shown here is derived from an EMBL/GenBank/DDBJ whole genome shotgun (WGS) entry which is preliminary data.</text>
</comment>
<dbReference type="GO" id="GO:0030313">
    <property type="term" value="C:cell envelope"/>
    <property type="evidence" value="ECO:0007669"/>
    <property type="project" value="TreeGrafter"/>
</dbReference>
<gene>
    <name evidence="7" type="ORF">FPE01S_02_09410</name>
</gene>
<dbReference type="Gene3D" id="2.40.50.100">
    <property type="match status" value="1"/>
</dbReference>
<feature type="coiled-coil region" evidence="3">
    <location>
        <begin position="142"/>
        <end position="176"/>
    </location>
</feature>